<reference evidence="2" key="1">
    <citation type="submission" date="2022-11" db="EMBL/GenBank/DDBJ databases">
        <authorList>
            <person name="Petersen C."/>
        </authorList>
    </citation>
    <scope>NUCLEOTIDE SEQUENCE</scope>
    <source>
        <strain evidence="2">IBT 30761</strain>
    </source>
</reference>
<dbReference type="GeneID" id="81353712"/>
<dbReference type="RefSeq" id="XP_056477705.1">
    <property type="nucleotide sequence ID" value="XM_056614733.1"/>
</dbReference>
<dbReference type="EMBL" id="JAPQKI010000003">
    <property type="protein sequence ID" value="KAJ5109594.1"/>
    <property type="molecule type" value="Genomic_DNA"/>
</dbReference>
<evidence type="ECO:0000313" key="3">
    <source>
        <dbReference type="Proteomes" id="UP001149074"/>
    </source>
</evidence>
<evidence type="ECO:0000256" key="1">
    <source>
        <dbReference type="SAM" id="MobiDB-lite"/>
    </source>
</evidence>
<reference evidence="2" key="2">
    <citation type="journal article" date="2023" name="IMA Fungus">
        <title>Comparative genomic study of the Penicillium genus elucidates a diverse pangenome and 15 lateral gene transfer events.</title>
        <authorList>
            <person name="Petersen C."/>
            <person name="Sorensen T."/>
            <person name="Nielsen M.R."/>
            <person name="Sondergaard T.E."/>
            <person name="Sorensen J.L."/>
            <person name="Fitzpatrick D.A."/>
            <person name="Frisvad J.C."/>
            <person name="Nielsen K.L."/>
        </authorList>
    </citation>
    <scope>NUCLEOTIDE SEQUENCE</scope>
    <source>
        <strain evidence="2">IBT 30761</strain>
    </source>
</reference>
<organism evidence="2 3">
    <name type="scientific">Penicillium argentinense</name>
    <dbReference type="NCBI Taxonomy" id="1131581"/>
    <lineage>
        <taxon>Eukaryota</taxon>
        <taxon>Fungi</taxon>
        <taxon>Dikarya</taxon>
        <taxon>Ascomycota</taxon>
        <taxon>Pezizomycotina</taxon>
        <taxon>Eurotiomycetes</taxon>
        <taxon>Eurotiomycetidae</taxon>
        <taxon>Eurotiales</taxon>
        <taxon>Aspergillaceae</taxon>
        <taxon>Penicillium</taxon>
    </lineage>
</organism>
<dbReference type="PANTHER" id="PTHR31630:SF7">
    <property type="entry name" value="PHYTANOYL-COA DIOXYGENASE"/>
    <property type="match status" value="1"/>
</dbReference>
<dbReference type="SUPFAM" id="SSF51197">
    <property type="entry name" value="Clavaminate synthase-like"/>
    <property type="match status" value="1"/>
</dbReference>
<dbReference type="InterPro" id="IPR008775">
    <property type="entry name" value="Phytyl_CoA_dOase-like"/>
</dbReference>
<proteinExistence type="predicted"/>
<evidence type="ECO:0000313" key="2">
    <source>
        <dbReference type="EMBL" id="KAJ5109594.1"/>
    </source>
</evidence>
<dbReference type="AlphaFoldDB" id="A0A9W9G028"/>
<dbReference type="PANTHER" id="PTHR31630">
    <property type="entry name" value="PHYTANOYL-COA DIOXYGENASE-RELATED-RELATED"/>
    <property type="match status" value="1"/>
</dbReference>
<protein>
    <recommendedName>
        <fullName evidence="4">Phytanoyl-CoA dioxygenase</fullName>
    </recommendedName>
</protein>
<feature type="compositionally biased region" description="Basic and acidic residues" evidence="1">
    <location>
        <begin position="309"/>
        <end position="321"/>
    </location>
</feature>
<dbReference type="OrthoDB" id="445007at2759"/>
<feature type="region of interest" description="Disordered" evidence="1">
    <location>
        <begin position="292"/>
        <end position="323"/>
    </location>
</feature>
<comment type="caution">
    <text evidence="2">The sequence shown here is derived from an EMBL/GenBank/DDBJ whole genome shotgun (WGS) entry which is preliminary data.</text>
</comment>
<dbReference type="Pfam" id="PF05721">
    <property type="entry name" value="PhyH"/>
    <property type="match status" value="1"/>
</dbReference>
<keyword evidence="3" id="KW-1185">Reference proteome</keyword>
<sequence>MSTTTTVTQATTTNPNLHGFGRMRVDGTDQQYGDFRDQLTRDGYAVVKGAIPREKALEYADQMYSWLENFNLGFDRNDPSTVHKDKLPLINEKGMCLHYGLPHEKFVWDIRSEPGVIGAFEKIYDDEDLIVSFDAINFQFPNRTDIAPNKPWPHQDQDPEKHGFRCMQGLVNLLPNGPSDGGLIVCPGGHLLSEQFHREMADEERIPAWTPEWYGYTERGMKWLADHGCTWKKICAEPGDLLLWDSRTPHYNLSPKNEQARFAIYTCYMPVADATQADLVRKKDAFDRRVGTTHWPNAKHTGSNVAQRDGVEDPHNRDRPVTEPVLSERAFKLTGIPYIQDQTAVVKTVTA</sequence>
<evidence type="ECO:0008006" key="4">
    <source>
        <dbReference type="Google" id="ProtNLM"/>
    </source>
</evidence>
<dbReference type="Proteomes" id="UP001149074">
    <property type="component" value="Unassembled WGS sequence"/>
</dbReference>
<dbReference type="Gene3D" id="2.60.120.620">
    <property type="entry name" value="q2cbj1_9rhob like domain"/>
    <property type="match status" value="1"/>
</dbReference>
<name>A0A9W9G028_9EURO</name>
<accession>A0A9W9G028</accession>
<gene>
    <name evidence="2" type="ORF">N7532_002239</name>
</gene>